<dbReference type="PANTHER" id="PTHR19136">
    <property type="entry name" value="MOLYBDENUM COFACTOR GUANYLYLTRANSFERASE"/>
    <property type="match status" value="1"/>
</dbReference>
<comment type="similarity">
    <text evidence="8">Belongs to the MobA family.</text>
</comment>
<dbReference type="EC" id="2.7.7.77" evidence="8"/>
<dbReference type="Gene3D" id="3.90.550.10">
    <property type="entry name" value="Spore Coat Polysaccharide Biosynthesis Protein SpsA, Chain A"/>
    <property type="match status" value="1"/>
</dbReference>
<feature type="binding site" evidence="8">
    <location>
        <begin position="10"/>
        <end position="12"/>
    </location>
    <ligand>
        <name>GTP</name>
        <dbReference type="ChEBI" id="CHEBI:37565"/>
    </ligand>
</feature>
<comment type="caution">
    <text evidence="8">Lacks conserved residue(s) required for the propagation of feature annotation.</text>
</comment>
<evidence type="ECO:0000256" key="1">
    <source>
        <dbReference type="ARBA" id="ARBA00022490"/>
    </source>
</evidence>
<dbReference type="GO" id="GO:0005525">
    <property type="term" value="F:GTP binding"/>
    <property type="evidence" value="ECO:0007669"/>
    <property type="project" value="UniProtKB-UniRule"/>
</dbReference>
<keyword evidence="4 8" id="KW-0547">Nucleotide-binding</keyword>
<protein>
    <recommendedName>
        <fullName evidence="8">Molybdenum cofactor guanylyltransferase</fullName>
        <shortName evidence="8">MoCo guanylyltransferase</shortName>
        <ecNumber evidence="8">2.7.7.77</ecNumber>
    </recommendedName>
    <alternativeName>
        <fullName evidence="8">GTP:molybdopterin guanylyltransferase</fullName>
    </alternativeName>
    <alternativeName>
        <fullName evidence="8">Mo-MPT guanylyltransferase</fullName>
    </alternativeName>
    <alternativeName>
        <fullName evidence="8">Molybdopterin guanylyltransferase</fullName>
    </alternativeName>
    <alternativeName>
        <fullName evidence="8">Molybdopterin-guanine dinucleotide synthase</fullName>
        <shortName evidence="8">MGD synthase</shortName>
    </alternativeName>
</protein>
<comment type="caution">
    <text evidence="10">The sequence shown here is derived from an EMBL/GenBank/DDBJ whole genome shotgun (WGS) entry which is preliminary data.</text>
</comment>
<keyword evidence="1 8" id="KW-0963">Cytoplasm</keyword>
<comment type="subcellular location">
    <subcellularLocation>
        <location evidence="8">Cytoplasm</location>
    </subcellularLocation>
</comment>
<accession>A0A3M8T6E6</accession>
<evidence type="ECO:0000256" key="8">
    <source>
        <dbReference type="HAMAP-Rule" id="MF_00316"/>
    </source>
</evidence>
<keyword evidence="2 8" id="KW-0808">Transferase</keyword>
<comment type="subunit">
    <text evidence="8">Monomer.</text>
</comment>
<dbReference type="GO" id="GO:0005737">
    <property type="term" value="C:cytoplasm"/>
    <property type="evidence" value="ECO:0007669"/>
    <property type="project" value="UniProtKB-SubCell"/>
</dbReference>
<dbReference type="Pfam" id="PF12804">
    <property type="entry name" value="NTP_transf_3"/>
    <property type="match status" value="1"/>
</dbReference>
<feature type="binding site" evidence="8">
    <location>
        <position position="99"/>
    </location>
    <ligand>
        <name>GTP</name>
        <dbReference type="ChEBI" id="CHEBI:37565"/>
    </ligand>
</feature>
<dbReference type="GO" id="GO:0061603">
    <property type="term" value="F:molybdenum cofactor guanylyltransferase activity"/>
    <property type="evidence" value="ECO:0007669"/>
    <property type="project" value="UniProtKB-EC"/>
</dbReference>
<evidence type="ECO:0000256" key="7">
    <source>
        <dbReference type="ARBA" id="ARBA00023150"/>
    </source>
</evidence>
<name>A0A3M8T6E6_PSEPU</name>
<keyword evidence="7 8" id="KW-0501">Molybdenum cofactor biosynthesis</keyword>
<comment type="domain">
    <text evidence="8">The N-terminal domain determines nucleotide recognition and specific binding, while the C-terminal domain determines the specific binding to the target protein.</text>
</comment>
<keyword evidence="6 8" id="KW-0342">GTP-binding</keyword>
<dbReference type="InterPro" id="IPR013482">
    <property type="entry name" value="Molybde_CF_guanTrfase"/>
</dbReference>
<organism evidence="10 11">
    <name type="scientific">Pseudomonas putida</name>
    <name type="common">Arthrobacter siderocapsulatus</name>
    <dbReference type="NCBI Taxonomy" id="303"/>
    <lineage>
        <taxon>Bacteria</taxon>
        <taxon>Pseudomonadati</taxon>
        <taxon>Pseudomonadota</taxon>
        <taxon>Gammaproteobacteria</taxon>
        <taxon>Pseudomonadales</taxon>
        <taxon>Pseudomonadaceae</taxon>
        <taxon>Pseudomonas</taxon>
    </lineage>
</organism>
<gene>
    <name evidence="8 10" type="primary">mobA</name>
    <name evidence="10" type="ORF">EFK07_12210</name>
</gene>
<feature type="binding site" evidence="8">
    <location>
        <position position="99"/>
    </location>
    <ligand>
        <name>Mg(2+)</name>
        <dbReference type="ChEBI" id="CHEBI:18420"/>
    </ligand>
</feature>
<keyword evidence="10" id="KW-0548">Nucleotidyltransferase</keyword>
<dbReference type="PANTHER" id="PTHR19136:SF81">
    <property type="entry name" value="MOLYBDENUM COFACTOR GUANYLYLTRANSFERASE"/>
    <property type="match status" value="1"/>
</dbReference>
<evidence type="ECO:0000256" key="2">
    <source>
        <dbReference type="ARBA" id="ARBA00022679"/>
    </source>
</evidence>
<keyword evidence="5 8" id="KW-0460">Magnesium</keyword>
<reference evidence="10 11" key="1">
    <citation type="submission" date="2018-10" db="EMBL/GenBank/DDBJ databases">
        <title>An outbreak of IMP-63 producing strain in France.</title>
        <authorList>
            <person name="Bour M."/>
            <person name="Liapis E."/>
            <person name="Plesiat P."/>
        </authorList>
    </citation>
    <scope>NUCLEOTIDE SEQUENCE [LARGE SCALE GENOMIC DNA]</scope>
    <source>
        <strain evidence="10 11">12917</strain>
    </source>
</reference>
<feature type="binding site" evidence="8">
    <location>
        <position position="69"/>
    </location>
    <ligand>
        <name>GTP</name>
        <dbReference type="ChEBI" id="CHEBI:37565"/>
    </ligand>
</feature>
<evidence type="ECO:0000259" key="9">
    <source>
        <dbReference type="Pfam" id="PF12804"/>
    </source>
</evidence>
<evidence type="ECO:0000256" key="5">
    <source>
        <dbReference type="ARBA" id="ARBA00022842"/>
    </source>
</evidence>
<dbReference type="EMBL" id="RJAI01000027">
    <property type="protein sequence ID" value="RNF89109.1"/>
    <property type="molecule type" value="Genomic_DNA"/>
</dbReference>
<evidence type="ECO:0000256" key="6">
    <source>
        <dbReference type="ARBA" id="ARBA00023134"/>
    </source>
</evidence>
<comment type="cofactor">
    <cofactor evidence="8">
        <name>Mg(2+)</name>
        <dbReference type="ChEBI" id="CHEBI:18420"/>
    </cofactor>
</comment>
<dbReference type="SUPFAM" id="SSF53448">
    <property type="entry name" value="Nucleotide-diphospho-sugar transferases"/>
    <property type="match status" value="1"/>
</dbReference>
<dbReference type="AlphaFoldDB" id="A0A3M8T6E6"/>
<evidence type="ECO:0000256" key="4">
    <source>
        <dbReference type="ARBA" id="ARBA00022741"/>
    </source>
</evidence>
<feature type="domain" description="MobA-like NTP transferase" evidence="9">
    <location>
        <begin position="7"/>
        <end position="159"/>
    </location>
</feature>
<dbReference type="HAMAP" id="MF_00316">
    <property type="entry name" value="MobA"/>
    <property type="match status" value="1"/>
</dbReference>
<dbReference type="InterPro" id="IPR025877">
    <property type="entry name" value="MobA-like_NTP_Trfase"/>
</dbReference>
<evidence type="ECO:0000313" key="10">
    <source>
        <dbReference type="EMBL" id="RNF89109.1"/>
    </source>
</evidence>
<dbReference type="CDD" id="cd02503">
    <property type="entry name" value="MobA"/>
    <property type="match status" value="1"/>
</dbReference>
<dbReference type="GO" id="GO:0046872">
    <property type="term" value="F:metal ion binding"/>
    <property type="evidence" value="ECO:0007669"/>
    <property type="project" value="UniProtKB-KW"/>
</dbReference>
<dbReference type="GO" id="GO:1902758">
    <property type="term" value="P:bis(molybdopterin guanine dinucleotide)molybdenum biosynthetic process"/>
    <property type="evidence" value="ECO:0007669"/>
    <property type="project" value="TreeGrafter"/>
</dbReference>
<comment type="catalytic activity">
    <reaction evidence="8">
        <text>Mo-molybdopterin + GTP + H(+) = Mo-molybdopterin guanine dinucleotide + diphosphate</text>
        <dbReference type="Rhea" id="RHEA:34243"/>
        <dbReference type="ChEBI" id="CHEBI:15378"/>
        <dbReference type="ChEBI" id="CHEBI:33019"/>
        <dbReference type="ChEBI" id="CHEBI:37565"/>
        <dbReference type="ChEBI" id="CHEBI:71302"/>
        <dbReference type="ChEBI" id="CHEBI:71310"/>
        <dbReference type="EC" id="2.7.7.77"/>
    </reaction>
</comment>
<dbReference type="NCBIfam" id="TIGR02665">
    <property type="entry name" value="molyb_mobA"/>
    <property type="match status" value="1"/>
</dbReference>
<comment type="function">
    <text evidence="8">Transfers a GMP moiety from GTP to Mo-molybdopterin (Mo-MPT) cofactor (Moco or molybdenum cofactor) to form Mo-molybdopterin guanine dinucleotide (Mo-MGD) cofactor.</text>
</comment>
<dbReference type="InterPro" id="IPR029044">
    <property type="entry name" value="Nucleotide-diphossugar_trans"/>
</dbReference>
<keyword evidence="3 8" id="KW-0479">Metal-binding</keyword>
<sequence>MREWFTGLVLSGGQGSRLGGVDKGLVPWCGRPMAEWVVRQMRPLVGELIISCNRNVTRYAALCDRALSDDQAGYPGPLAGILAGLRSMCGTHLLVAPCDLPAVESELLEELQQLALARPGQIAVVRQGERLQPLLCVLPRTLLVDIDRAWVTGERSPCRLWQRLGICELACREDDPRLLNFNCPEVLLVARQSPQREWKIYVDHR</sequence>
<proteinExistence type="inferred from homology"/>
<evidence type="ECO:0000313" key="11">
    <source>
        <dbReference type="Proteomes" id="UP000278162"/>
    </source>
</evidence>
<feature type="binding site" evidence="8">
    <location>
        <position position="23"/>
    </location>
    <ligand>
        <name>GTP</name>
        <dbReference type="ChEBI" id="CHEBI:37565"/>
    </ligand>
</feature>
<evidence type="ECO:0000256" key="3">
    <source>
        <dbReference type="ARBA" id="ARBA00022723"/>
    </source>
</evidence>
<dbReference type="Proteomes" id="UP000278162">
    <property type="component" value="Unassembled WGS sequence"/>
</dbReference>